<protein>
    <submittedName>
        <fullName evidence="1">Uncharacterized protein</fullName>
    </submittedName>
</protein>
<reference evidence="1" key="1">
    <citation type="submission" date="2020-04" db="EMBL/GenBank/DDBJ databases">
        <authorList>
            <person name="Chiriac C."/>
            <person name="Salcher M."/>
            <person name="Ghai R."/>
            <person name="Kavagutti S V."/>
        </authorList>
    </citation>
    <scope>NUCLEOTIDE SEQUENCE</scope>
</reference>
<proteinExistence type="predicted"/>
<sequence>MIIPLSGIKSSVFLSALPLDFKTHPGYDAYMKSEEKRMRFKIYGDRGYECETLLEDFDTYAEADRWFENYTKRDLGGYMVVELIGDRPDGSIIFKTKIDDPA</sequence>
<organism evidence="1">
    <name type="scientific">uncultured Caudovirales phage</name>
    <dbReference type="NCBI Taxonomy" id="2100421"/>
    <lineage>
        <taxon>Viruses</taxon>
        <taxon>Duplodnaviria</taxon>
        <taxon>Heunggongvirae</taxon>
        <taxon>Uroviricota</taxon>
        <taxon>Caudoviricetes</taxon>
        <taxon>Peduoviridae</taxon>
        <taxon>Maltschvirus</taxon>
        <taxon>Maltschvirus maltsch</taxon>
    </lineage>
</organism>
<accession>A0A6J5NZQ5</accession>
<gene>
    <name evidence="1" type="ORF">UFOVP787_66</name>
</gene>
<dbReference type="EMBL" id="LR796734">
    <property type="protein sequence ID" value="CAB4162588.1"/>
    <property type="molecule type" value="Genomic_DNA"/>
</dbReference>
<evidence type="ECO:0000313" key="1">
    <source>
        <dbReference type="EMBL" id="CAB4162588.1"/>
    </source>
</evidence>
<name>A0A6J5NZQ5_9CAUD</name>